<dbReference type="AlphaFoldDB" id="A0A1M7SK46"/>
<keyword evidence="5" id="KW-1185">Reference proteome</keyword>
<keyword evidence="2" id="KW-0560">Oxidoreductase</keyword>
<evidence type="ECO:0000256" key="3">
    <source>
        <dbReference type="RuleBase" id="RU000363"/>
    </source>
</evidence>
<dbReference type="InterPro" id="IPR036291">
    <property type="entry name" value="NAD(P)-bd_dom_sf"/>
</dbReference>
<accession>A0A1M7SK46</accession>
<evidence type="ECO:0000256" key="2">
    <source>
        <dbReference type="ARBA" id="ARBA00023002"/>
    </source>
</evidence>
<dbReference type="CDD" id="cd05233">
    <property type="entry name" value="SDR_c"/>
    <property type="match status" value="1"/>
</dbReference>
<evidence type="ECO:0000313" key="4">
    <source>
        <dbReference type="EMBL" id="SHN58817.1"/>
    </source>
</evidence>
<protein>
    <submittedName>
        <fullName evidence="4">NADP-dependent 3-hydroxy acid dehydrogenase YdfG</fullName>
    </submittedName>
</protein>
<dbReference type="EMBL" id="FRDF01000010">
    <property type="protein sequence ID" value="SHN58817.1"/>
    <property type="molecule type" value="Genomic_DNA"/>
</dbReference>
<dbReference type="SUPFAM" id="SSF51735">
    <property type="entry name" value="NAD(P)-binding Rossmann-fold domains"/>
    <property type="match status" value="1"/>
</dbReference>
<dbReference type="RefSeq" id="WP_211277620.1">
    <property type="nucleotide sequence ID" value="NZ_FRDF01000010.1"/>
</dbReference>
<gene>
    <name evidence="4" type="ORF">SAMN02745193_01860</name>
</gene>
<name>A0A1M7SK46_9SPHN</name>
<evidence type="ECO:0000313" key="5">
    <source>
        <dbReference type="Proteomes" id="UP000184391"/>
    </source>
</evidence>
<dbReference type="InterPro" id="IPR002347">
    <property type="entry name" value="SDR_fam"/>
</dbReference>
<dbReference type="PRINTS" id="PR00081">
    <property type="entry name" value="GDHRDH"/>
</dbReference>
<dbReference type="GO" id="GO:0016616">
    <property type="term" value="F:oxidoreductase activity, acting on the CH-OH group of donors, NAD or NADP as acceptor"/>
    <property type="evidence" value="ECO:0007669"/>
    <property type="project" value="TreeGrafter"/>
</dbReference>
<reference evidence="5" key="1">
    <citation type="submission" date="2016-12" db="EMBL/GenBank/DDBJ databases">
        <authorList>
            <person name="Varghese N."/>
            <person name="Submissions S."/>
        </authorList>
    </citation>
    <scope>NUCLEOTIDE SEQUENCE [LARGE SCALE GENOMIC DNA]</scope>
    <source>
        <strain evidence="5">DSM 11032</strain>
    </source>
</reference>
<comment type="similarity">
    <text evidence="1 3">Belongs to the short-chain dehydrogenases/reductases (SDR) family.</text>
</comment>
<proteinExistence type="inferred from homology"/>
<dbReference type="STRING" id="198312.SAMN02745193_01860"/>
<organism evidence="4 5">
    <name type="scientific">Erythrobacter sanguineus</name>
    <dbReference type="NCBI Taxonomy" id="198312"/>
    <lineage>
        <taxon>Bacteria</taxon>
        <taxon>Pseudomonadati</taxon>
        <taxon>Pseudomonadota</taxon>
        <taxon>Alphaproteobacteria</taxon>
        <taxon>Sphingomonadales</taxon>
        <taxon>Erythrobacteraceae</taxon>
        <taxon>Erythrobacter/Porphyrobacter group</taxon>
        <taxon>Erythrobacter</taxon>
    </lineage>
</organism>
<evidence type="ECO:0000256" key="1">
    <source>
        <dbReference type="ARBA" id="ARBA00006484"/>
    </source>
</evidence>
<dbReference type="PANTHER" id="PTHR24322:SF736">
    <property type="entry name" value="RETINOL DEHYDROGENASE 10"/>
    <property type="match status" value="1"/>
</dbReference>
<dbReference type="Gene3D" id="3.40.50.720">
    <property type="entry name" value="NAD(P)-binding Rossmann-like Domain"/>
    <property type="match status" value="1"/>
</dbReference>
<dbReference type="PRINTS" id="PR00080">
    <property type="entry name" value="SDRFAMILY"/>
</dbReference>
<dbReference type="Pfam" id="PF00106">
    <property type="entry name" value="adh_short"/>
    <property type="match status" value="1"/>
</dbReference>
<dbReference type="PANTHER" id="PTHR24322">
    <property type="entry name" value="PKSB"/>
    <property type="match status" value="1"/>
</dbReference>
<sequence>MALKDFAGKIAVITGGGTGMGRELALALASEGCSVAMCDVSAANMAETERLCRAAAPQGTMVHCTRADVAIEAEMNAWADEVRSAFDTDKIHLLVNNAGIAGGGSFVVGDRAAWELTFNICFYGVIHGVRAFLPLLKNADAGHIVNTSSINGFWATLGPQRPHTAYSAAKFAVKGFTEALINDLAINAPHITCSVVMPGHIGTEIAGNSMRIQGAVEKELNFILETQGIDPATLSEDQIIELANADFRDNAPMSSAEAARVILEGVKAGQWRILVGADATALDQAVRANPEQAYTQGFMDALQADGHFLTI</sequence>
<dbReference type="Proteomes" id="UP000184391">
    <property type="component" value="Unassembled WGS sequence"/>
</dbReference>